<dbReference type="HOGENOM" id="CLU_2458387_0_0_1"/>
<dbReference type="Gramene" id="OB06G21530.1">
    <property type="protein sequence ID" value="OB06G21530.1"/>
    <property type="gene ID" value="OB06G21530"/>
</dbReference>
<name>J3MDQ9_ORYBR</name>
<protein>
    <submittedName>
        <fullName evidence="1">Uncharacterized protein</fullName>
    </submittedName>
</protein>
<accession>J3MDQ9</accession>
<evidence type="ECO:0000313" key="1">
    <source>
        <dbReference type="EnsemblPlants" id="OB06G21530.1"/>
    </source>
</evidence>
<evidence type="ECO:0000313" key="2">
    <source>
        <dbReference type="Proteomes" id="UP000006038"/>
    </source>
</evidence>
<reference evidence="1" key="2">
    <citation type="submission" date="2013-04" db="UniProtKB">
        <authorList>
            <consortium name="EnsemblPlants"/>
        </authorList>
    </citation>
    <scope>IDENTIFICATION</scope>
</reference>
<organism evidence="1">
    <name type="scientific">Oryza brachyantha</name>
    <name type="common">malo sina</name>
    <dbReference type="NCBI Taxonomy" id="4533"/>
    <lineage>
        <taxon>Eukaryota</taxon>
        <taxon>Viridiplantae</taxon>
        <taxon>Streptophyta</taxon>
        <taxon>Embryophyta</taxon>
        <taxon>Tracheophyta</taxon>
        <taxon>Spermatophyta</taxon>
        <taxon>Magnoliopsida</taxon>
        <taxon>Liliopsida</taxon>
        <taxon>Poales</taxon>
        <taxon>Poaceae</taxon>
        <taxon>BOP clade</taxon>
        <taxon>Oryzoideae</taxon>
        <taxon>Oryzeae</taxon>
        <taxon>Oryzinae</taxon>
        <taxon>Oryza</taxon>
    </lineage>
</organism>
<dbReference type="EnsemblPlants" id="OB06G21530.1">
    <property type="protein sequence ID" value="OB06G21530.1"/>
    <property type="gene ID" value="OB06G21530"/>
</dbReference>
<proteinExistence type="predicted"/>
<keyword evidence="2" id="KW-1185">Reference proteome</keyword>
<dbReference type="Proteomes" id="UP000006038">
    <property type="component" value="Chromosome 6"/>
</dbReference>
<dbReference type="AlphaFoldDB" id="J3MDQ9"/>
<reference evidence="1" key="1">
    <citation type="journal article" date="2013" name="Nat. Commun.">
        <title>Whole-genome sequencing of Oryza brachyantha reveals mechanisms underlying Oryza genome evolution.</title>
        <authorList>
            <person name="Chen J."/>
            <person name="Huang Q."/>
            <person name="Gao D."/>
            <person name="Wang J."/>
            <person name="Lang Y."/>
            <person name="Liu T."/>
            <person name="Li B."/>
            <person name="Bai Z."/>
            <person name="Luis Goicoechea J."/>
            <person name="Liang C."/>
            <person name="Chen C."/>
            <person name="Zhang W."/>
            <person name="Sun S."/>
            <person name="Liao Y."/>
            <person name="Zhang X."/>
            <person name="Yang L."/>
            <person name="Song C."/>
            <person name="Wang M."/>
            <person name="Shi J."/>
            <person name="Liu G."/>
            <person name="Liu J."/>
            <person name="Zhou H."/>
            <person name="Zhou W."/>
            <person name="Yu Q."/>
            <person name="An N."/>
            <person name="Chen Y."/>
            <person name="Cai Q."/>
            <person name="Wang B."/>
            <person name="Liu B."/>
            <person name="Min J."/>
            <person name="Huang Y."/>
            <person name="Wu H."/>
            <person name="Li Z."/>
            <person name="Zhang Y."/>
            <person name="Yin Y."/>
            <person name="Song W."/>
            <person name="Jiang J."/>
            <person name="Jackson S.A."/>
            <person name="Wing R.A."/>
            <person name="Wang J."/>
            <person name="Chen M."/>
        </authorList>
    </citation>
    <scope>NUCLEOTIDE SEQUENCE [LARGE SCALE GENOMIC DNA]</scope>
    <source>
        <strain evidence="1">cv. IRGC 101232</strain>
    </source>
</reference>
<sequence>MNQKECKNLIYLCYLVPSGGKKTPSSGRQFVQVKKVLKIGLHGAPTLASFLVYPNNFTRSEEELWLLLSCGRSKIGSLGLPELSMWLNR</sequence>